<reference evidence="1" key="1">
    <citation type="submission" date="2021-06" db="EMBL/GenBank/DDBJ databases">
        <authorList>
            <person name="Kallberg Y."/>
            <person name="Tangrot J."/>
            <person name="Rosling A."/>
        </authorList>
    </citation>
    <scope>NUCLEOTIDE SEQUENCE</scope>
    <source>
        <strain evidence="1">BR232B</strain>
    </source>
</reference>
<proteinExistence type="predicted"/>
<gene>
    <name evidence="1" type="ORF">PBRASI_LOCUS1749</name>
</gene>
<comment type="caution">
    <text evidence="1">The sequence shown here is derived from an EMBL/GenBank/DDBJ whole genome shotgun (WGS) entry which is preliminary data.</text>
</comment>
<dbReference type="EMBL" id="CAJVPI010000121">
    <property type="protein sequence ID" value="CAG8484297.1"/>
    <property type="molecule type" value="Genomic_DNA"/>
</dbReference>
<protein>
    <submittedName>
        <fullName evidence="1">6421_t:CDS:1</fullName>
    </submittedName>
</protein>
<name>A0A9N8WH18_9GLOM</name>
<evidence type="ECO:0000313" key="1">
    <source>
        <dbReference type="EMBL" id="CAG8484297.1"/>
    </source>
</evidence>
<evidence type="ECO:0000313" key="2">
    <source>
        <dbReference type="Proteomes" id="UP000789739"/>
    </source>
</evidence>
<accession>A0A9N8WH18</accession>
<dbReference type="AlphaFoldDB" id="A0A9N8WH18"/>
<organism evidence="1 2">
    <name type="scientific">Paraglomus brasilianum</name>
    <dbReference type="NCBI Taxonomy" id="144538"/>
    <lineage>
        <taxon>Eukaryota</taxon>
        <taxon>Fungi</taxon>
        <taxon>Fungi incertae sedis</taxon>
        <taxon>Mucoromycota</taxon>
        <taxon>Glomeromycotina</taxon>
        <taxon>Glomeromycetes</taxon>
        <taxon>Paraglomerales</taxon>
        <taxon>Paraglomeraceae</taxon>
        <taxon>Paraglomus</taxon>
    </lineage>
</organism>
<keyword evidence="2" id="KW-1185">Reference proteome</keyword>
<dbReference type="Proteomes" id="UP000789739">
    <property type="component" value="Unassembled WGS sequence"/>
</dbReference>
<dbReference type="OrthoDB" id="10636936at2759"/>
<sequence>MFLVRTREKHEQSYQSKRVITDFRASRYNELRLRAFGNKRYLELNKARREVLFGDSYISLGPKKTVADTEALELQEDIKILTQTINGNIRNSYSSKHASSTLRSRATTMVEKYIAAALYRRFGSYTMDDQLRDTSFDPENPIKWKSLVKRKAQFSKVSRVLTLCGVNLPADLLSIARWYEPLWADIPEATDITCTSRRRRPV</sequence>